<evidence type="ECO:0000313" key="2">
    <source>
        <dbReference type="EMBL" id="EET58325.1"/>
    </source>
</evidence>
<protein>
    <submittedName>
        <fullName evidence="2">Uncharacterized protein</fullName>
    </submittedName>
</protein>
<name>C6LM13_9FIRM</name>
<feature type="transmembrane region" description="Helical" evidence="1">
    <location>
        <begin position="284"/>
        <end position="302"/>
    </location>
</feature>
<dbReference type="EMBL" id="ACCL02000036">
    <property type="protein sequence ID" value="EET58325.1"/>
    <property type="molecule type" value="Genomic_DNA"/>
</dbReference>
<feature type="transmembrane region" description="Helical" evidence="1">
    <location>
        <begin position="182"/>
        <end position="204"/>
    </location>
</feature>
<feature type="transmembrane region" description="Helical" evidence="1">
    <location>
        <begin position="104"/>
        <end position="125"/>
    </location>
</feature>
<organism evidence="2 3">
    <name type="scientific">Marvinbryantia formatexigens DSM 14469</name>
    <dbReference type="NCBI Taxonomy" id="478749"/>
    <lineage>
        <taxon>Bacteria</taxon>
        <taxon>Bacillati</taxon>
        <taxon>Bacillota</taxon>
        <taxon>Clostridia</taxon>
        <taxon>Lachnospirales</taxon>
        <taxon>Lachnospiraceae</taxon>
        <taxon>Marvinbryantia</taxon>
    </lineage>
</organism>
<evidence type="ECO:0000313" key="3">
    <source>
        <dbReference type="Proteomes" id="UP000005561"/>
    </source>
</evidence>
<sequence length="311" mass="35291">MQKLPFSGCKKIINKIKKRKMPALKLRYQILIYILTGVFAGLSFISVLYPDFFPMMAEVLFYTLAASAFFLSCFYIAGTLVRLKQVCLKILLSHMLTKRILQNREYRTMIFTMMGVLVNFAFAFMNGSTGWVSRSPWFGTLAAYYLLLGIMKVYWLTKNFMKIAPEKSRRLQKISEKKLRKIYGVQFIFLSIILGGAVILLVNLEGGKEYPGYMIYVAAGYSFIKIVLAISNMIRERKQEVRTWLIIRDIGLVDALMSILTLQTAMFAAFAVDDRNFPVKMNGVTGAVVSLIILGIGISYLVNTRKGGDKS</sequence>
<proteinExistence type="predicted"/>
<keyword evidence="3" id="KW-1185">Reference proteome</keyword>
<feature type="transmembrane region" description="Helical" evidence="1">
    <location>
        <begin position="28"/>
        <end position="49"/>
    </location>
</feature>
<feature type="transmembrane region" description="Helical" evidence="1">
    <location>
        <begin position="137"/>
        <end position="161"/>
    </location>
</feature>
<accession>C6LM13</accession>
<comment type="caution">
    <text evidence="2">The sequence shown here is derived from an EMBL/GenBank/DDBJ whole genome shotgun (WGS) entry which is preliminary data.</text>
</comment>
<gene>
    <name evidence="2" type="ORF">BRYFOR_09712</name>
</gene>
<dbReference type="Proteomes" id="UP000005561">
    <property type="component" value="Unassembled WGS sequence"/>
</dbReference>
<feature type="transmembrane region" description="Helical" evidence="1">
    <location>
        <begin position="61"/>
        <end position="83"/>
    </location>
</feature>
<keyword evidence="1" id="KW-1133">Transmembrane helix</keyword>
<dbReference type="STRING" id="168384.SAMN05660368_04171"/>
<feature type="transmembrane region" description="Helical" evidence="1">
    <location>
        <begin position="210"/>
        <end position="230"/>
    </location>
</feature>
<keyword evidence="1" id="KW-0472">Membrane</keyword>
<dbReference type="eggNOG" id="ENOG5032WAW">
    <property type="taxonomic scope" value="Bacteria"/>
</dbReference>
<evidence type="ECO:0000256" key="1">
    <source>
        <dbReference type="SAM" id="Phobius"/>
    </source>
</evidence>
<reference evidence="2" key="1">
    <citation type="submission" date="2009-07" db="EMBL/GenBank/DDBJ databases">
        <authorList>
            <person name="Weinstock G."/>
            <person name="Sodergren E."/>
            <person name="Clifton S."/>
            <person name="Fulton L."/>
            <person name="Fulton B."/>
            <person name="Courtney L."/>
            <person name="Fronick C."/>
            <person name="Harrison M."/>
            <person name="Strong C."/>
            <person name="Farmer C."/>
            <person name="Delahaunty K."/>
            <person name="Markovic C."/>
            <person name="Hall O."/>
            <person name="Minx P."/>
            <person name="Tomlinson C."/>
            <person name="Mitreva M."/>
            <person name="Nelson J."/>
            <person name="Hou S."/>
            <person name="Wollam A."/>
            <person name="Pepin K.H."/>
            <person name="Johnson M."/>
            <person name="Bhonagiri V."/>
            <person name="Nash W.E."/>
            <person name="Warren W."/>
            <person name="Chinwalla A."/>
            <person name="Mardis E.R."/>
            <person name="Wilson R.K."/>
        </authorList>
    </citation>
    <scope>NUCLEOTIDE SEQUENCE [LARGE SCALE GENOMIC DNA]</scope>
    <source>
        <strain evidence="2">DSM 14469</strain>
    </source>
</reference>
<keyword evidence="1" id="KW-0812">Transmembrane</keyword>
<dbReference type="AlphaFoldDB" id="C6LM13"/>
<feature type="transmembrane region" description="Helical" evidence="1">
    <location>
        <begin position="251"/>
        <end position="272"/>
    </location>
</feature>